<name>A0AAJ0FDD2_9PEZI</name>
<reference evidence="1" key="1">
    <citation type="submission" date="2023-06" db="EMBL/GenBank/DDBJ databases">
        <title>Genome-scale phylogeny and comparative genomics of the fungal order Sordariales.</title>
        <authorList>
            <consortium name="Lawrence Berkeley National Laboratory"/>
            <person name="Hensen N."/>
            <person name="Bonometti L."/>
            <person name="Westerberg I."/>
            <person name="Brannstrom I.O."/>
            <person name="Guillou S."/>
            <person name="Cros-Aarteil S."/>
            <person name="Calhoun S."/>
            <person name="Haridas S."/>
            <person name="Kuo A."/>
            <person name="Mondo S."/>
            <person name="Pangilinan J."/>
            <person name="Riley R."/>
            <person name="Labutti K."/>
            <person name="Andreopoulos B."/>
            <person name="Lipzen A."/>
            <person name="Chen C."/>
            <person name="Yanf M."/>
            <person name="Daum C."/>
            <person name="Ng V."/>
            <person name="Clum A."/>
            <person name="Steindorff A."/>
            <person name="Ohm R."/>
            <person name="Martin F."/>
            <person name="Silar P."/>
            <person name="Natvig D."/>
            <person name="Lalanne C."/>
            <person name="Gautier V."/>
            <person name="Ament-Velasquez S.L."/>
            <person name="Kruys A."/>
            <person name="Hutchinson M.I."/>
            <person name="Powell A.J."/>
            <person name="Barry K."/>
            <person name="Miller A.N."/>
            <person name="Grigoriev I.V."/>
            <person name="Debuchy R."/>
            <person name="Gladieux P."/>
            <person name="Thoren M.H."/>
            <person name="Johannesson H."/>
        </authorList>
    </citation>
    <scope>NUCLEOTIDE SEQUENCE</scope>
    <source>
        <strain evidence="1">8032-3</strain>
    </source>
</reference>
<proteinExistence type="predicted"/>
<dbReference type="GeneID" id="85309451"/>
<dbReference type="AlphaFoldDB" id="A0AAJ0FDD2"/>
<dbReference type="Proteomes" id="UP001244011">
    <property type="component" value="Unassembled WGS sequence"/>
</dbReference>
<sequence>MDTEGQPRRFVESDSPDGEFLARATYDPAAPLRSPRHMLPSSTSRVAMAIGKHRILEPFDLADQDHESMRDTLLGILQQDQWSCLAVVRVGFRGADVYEFPVTVLISVKPCAMTTSRAVENVNKAADCIYGFHELRDVAIEVVEAGFSPSHEKYTILELGCAFEDCYSANPAMGASLGLSGSFGSGSLGGYLRLRIRSNAEENATYLALTCHHVLSVCKMGQTLFLSPAQMQPSNKTVLEDGKDMVEDSRHLQHLKVLRDAMQIKPAQAKALSKAEEEAALDRALHEKALAFNTRFGNVYRTSGLGRTAAGSDFLLDWGLVELDAERVKNPDDLSAYNALDFDAIRYCKKVLRPQAKHIQVNAADIQSGTGTLRAEEIQGLIADPDSPKKALVFKIHPSVRMEYEIDGKTKIVVAKMLLAVAPKGTKWWVGRGGIINTFGYDGDSGSPVYDYSGKRLGPTVKDILTTLRGDPGCAGCNLEIDTEWEAPDEP</sequence>
<dbReference type="RefSeq" id="XP_060279320.1">
    <property type="nucleotide sequence ID" value="XM_060426264.1"/>
</dbReference>
<organism evidence="1 2">
    <name type="scientific">Phialemonium atrogriseum</name>
    <dbReference type="NCBI Taxonomy" id="1093897"/>
    <lineage>
        <taxon>Eukaryota</taxon>
        <taxon>Fungi</taxon>
        <taxon>Dikarya</taxon>
        <taxon>Ascomycota</taxon>
        <taxon>Pezizomycotina</taxon>
        <taxon>Sordariomycetes</taxon>
        <taxon>Sordariomycetidae</taxon>
        <taxon>Cephalothecales</taxon>
        <taxon>Cephalothecaceae</taxon>
        <taxon>Phialemonium</taxon>
    </lineage>
</organism>
<evidence type="ECO:0000313" key="1">
    <source>
        <dbReference type="EMBL" id="KAK1763107.1"/>
    </source>
</evidence>
<protein>
    <submittedName>
        <fullName evidence="1">Uncharacterized protein</fullName>
    </submittedName>
</protein>
<evidence type="ECO:0000313" key="2">
    <source>
        <dbReference type="Proteomes" id="UP001244011"/>
    </source>
</evidence>
<accession>A0AAJ0FDD2</accession>
<gene>
    <name evidence="1" type="ORF">QBC33DRAFT_518907</name>
</gene>
<dbReference type="EMBL" id="MU839030">
    <property type="protein sequence ID" value="KAK1763107.1"/>
    <property type="molecule type" value="Genomic_DNA"/>
</dbReference>
<comment type="caution">
    <text evidence="1">The sequence shown here is derived from an EMBL/GenBank/DDBJ whole genome shotgun (WGS) entry which is preliminary data.</text>
</comment>
<keyword evidence="2" id="KW-1185">Reference proteome</keyword>